<dbReference type="Proteomes" id="UP000230709">
    <property type="component" value="Chromosome"/>
</dbReference>
<dbReference type="AlphaFoldDB" id="A0A2D2CZK3"/>
<reference evidence="2" key="1">
    <citation type="submission" date="2017-10" db="EMBL/GenBank/DDBJ databases">
        <title>Completed PacBio SMRT sequence of Methylosinus trichosporium OB3b reveals presence of a third large plasmid.</title>
        <authorList>
            <person name="Charles T.C."/>
            <person name="Lynch M.D.J."/>
            <person name="Heil J.R."/>
            <person name="Cheng J."/>
        </authorList>
    </citation>
    <scope>NUCLEOTIDE SEQUENCE [LARGE SCALE GENOMIC DNA]</scope>
    <source>
        <strain evidence="2">OB3b</strain>
    </source>
</reference>
<evidence type="ECO:0000313" key="1">
    <source>
        <dbReference type="EMBL" id="ATQ68167.1"/>
    </source>
</evidence>
<accession>A0A2D2CZK3</accession>
<name>A0A2D2CZK3_METT3</name>
<organism evidence="1 2">
    <name type="scientific">Methylosinus trichosporium (strain ATCC 35070 / NCIMB 11131 / UNIQEM 75 / OB3b)</name>
    <dbReference type="NCBI Taxonomy" id="595536"/>
    <lineage>
        <taxon>Bacteria</taxon>
        <taxon>Pseudomonadati</taxon>
        <taxon>Pseudomonadota</taxon>
        <taxon>Alphaproteobacteria</taxon>
        <taxon>Hyphomicrobiales</taxon>
        <taxon>Methylocystaceae</taxon>
        <taxon>Methylosinus</taxon>
    </lineage>
</organism>
<dbReference type="EMBL" id="CP023737">
    <property type="protein sequence ID" value="ATQ68167.1"/>
    <property type="molecule type" value="Genomic_DNA"/>
</dbReference>
<gene>
    <name evidence="1" type="ORF">CQW49_09975</name>
</gene>
<dbReference type="STRING" id="595536.GCA_000178815_03169"/>
<dbReference type="SUPFAM" id="SSF52540">
    <property type="entry name" value="P-loop containing nucleoside triphosphate hydrolases"/>
    <property type="match status" value="1"/>
</dbReference>
<dbReference type="Gene3D" id="3.40.50.300">
    <property type="entry name" value="P-loop containing nucleotide triphosphate hydrolases"/>
    <property type="match status" value="1"/>
</dbReference>
<evidence type="ECO:0008006" key="3">
    <source>
        <dbReference type="Google" id="ProtNLM"/>
    </source>
</evidence>
<evidence type="ECO:0000313" key="2">
    <source>
        <dbReference type="Proteomes" id="UP000230709"/>
    </source>
</evidence>
<dbReference type="InterPro" id="IPR027417">
    <property type="entry name" value="P-loop_NTPase"/>
</dbReference>
<sequence length="349" mass="39472">MRKQIIFHIGLEKTGTSALQRFCHAHRRALAARGVLYPTRNLAFSRQSRNHAALVAGYYEDTGWADYHLTRSWKTCRRVVASLVDEIERDSAPTALVSAEHLSSRLYPFQIERLAEDFKGFDCRIVLVLRPHEERVYSAYSSTIRAGRGLTLDAFVDELLLPANWYCRYAETIARWRNVLGAERLTILPFHKTRDIVDLLWTDMLGLDGAPPRRGERINADPGASALEAMRRVNEIIGDREAFPRRGYARHLLLTLARAAILRSLAKTPRRADDRLRVEGERRARLAALVDEDIAQLAALTSVELPRMGDVADADRAAAAVIEERATRLLKERRLVAASLALAKRFAQL</sequence>
<dbReference type="RefSeq" id="WP_003614115.1">
    <property type="nucleotide sequence ID" value="NZ_ADVE02000001.1"/>
</dbReference>
<proteinExistence type="predicted"/>
<protein>
    <recommendedName>
        <fullName evidence="3">Sulfotransferase family protein</fullName>
    </recommendedName>
</protein>
<keyword evidence="2" id="KW-1185">Reference proteome</keyword>
<dbReference type="KEGG" id="mtw:CQW49_09975"/>